<accession>A0A2U2BWZ9</accession>
<keyword evidence="8" id="KW-0963">Cytoplasm</keyword>
<feature type="binding site" evidence="8">
    <location>
        <position position="38"/>
    </location>
    <ligand>
        <name>substrate</name>
    </ligand>
</feature>
<organism evidence="10 11">
    <name type="scientific">Marinicauda salina</name>
    <dbReference type="NCBI Taxonomy" id="2135793"/>
    <lineage>
        <taxon>Bacteria</taxon>
        <taxon>Pseudomonadati</taxon>
        <taxon>Pseudomonadota</taxon>
        <taxon>Alphaproteobacteria</taxon>
        <taxon>Maricaulales</taxon>
        <taxon>Maricaulaceae</taxon>
        <taxon>Marinicauda</taxon>
    </lineage>
</organism>
<evidence type="ECO:0000256" key="2">
    <source>
        <dbReference type="ARBA" id="ARBA00010219"/>
    </source>
</evidence>
<dbReference type="GO" id="GO:0009089">
    <property type="term" value="P:lysine biosynthetic process via diaminopimelate"/>
    <property type="evidence" value="ECO:0007669"/>
    <property type="project" value="UniProtKB-UniRule"/>
</dbReference>
<dbReference type="UniPathway" id="UPA00034">
    <property type="reaction ID" value="UER00025"/>
</dbReference>
<evidence type="ECO:0000256" key="8">
    <source>
        <dbReference type="HAMAP-Rule" id="MF_00197"/>
    </source>
</evidence>
<dbReference type="EMBL" id="QEXV01000001">
    <property type="protein sequence ID" value="PWE18548.1"/>
    <property type="molecule type" value="Genomic_DNA"/>
</dbReference>
<dbReference type="PANTHER" id="PTHR31689:SF0">
    <property type="entry name" value="DIAMINOPIMELATE EPIMERASE"/>
    <property type="match status" value="1"/>
</dbReference>
<reference evidence="11" key="1">
    <citation type="submission" date="2018-05" db="EMBL/GenBank/DDBJ databases">
        <authorList>
            <person name="Liu B.-T."/>
        </authorList>
    </citation>
    <scope>NUCLEOTIDE SEQUENCE [LARGE SCALE GENOMIC DNA]</scope>
    <source>
        <strain evidence="11">WD6-1</strain>
    </source>
</reference>
<keyword evidence="11" id="KW-1185">Reference proteome</keyword>
<feature type="binding site" evidence="8">
    <location>
        <begin position="202"/>
        <end position="203"/>
    </location>
    <ligand>
        <name>substrate</name>
    </ligand>
</feature>
<dbReference type="Proteomes" id="UP000245168">
    <property type="component" value="Unassembled WGS sequence"/>
</dbReference>
<dbReference type="EC" id="5.1.1.7" evidence="3 8"/>
<comment type="caution">
    <text evidence="10">The sequence shown here is derived from an EMBL/GenBank/DDBJ whole genome shotgun (WGS) entry which is preliminary data.</text>
</comment>
<dbReference type="GO" id="GO:0008837">
    <property type="term" value="F:diaminopimelate epimerase activity"/>
    <property type="evidence" value="ECO:0007669"/>
    <property type="project" value="UniProtKB-UniRule"/>
</dbReference>
<dbReference type="Pfam" id="PF01678">
    <property type="entry name" value="DAP_epimerase"/>
    <property type="match status" value="2"/>
</dbReference>
<proteinExistence type="inferred from homology"/>
<dbReference type="InterPro" id="IPR018510">
    <property type="entry name" value="DAP_epimerase_AS"/>
</dbReference>
<evidence type="ECO:0000256" key="9">
    <source>
        <dbReference type="PROSITE-ProRule" id="PRU10125"/>
    </source>
</evidence>
<dbReference type="NCBIfam" id="TIGR00652">
    <property type="entry name" value="DapF"/>
    <property type="match status" value="1"/>
</dbReference>
<feature type="binding site" evidence="8">
    <location>
        <begin position="212"/>
        <end position="213"/>
    </location>
    <ligand>
        <name>substrate</name>
    </ligand>
</feature>
<dbReference type="InterPro" id="IPR001653">
    <property type="entry name" value="DAP_epimerase_DapF"/>
</dbReference>
<keyword evidence="6 8" id="KW-0413">Isomerase</keyword>
<evidence type="ECO:0000313" key="10">
    <source>
        <dbReference type="EMBL" id="PWE18548.1"/>
    </source>
</evidence>
<dbReference type="GO" id="GO:0005829">
    <property type="term" value="C:cytosol"/>
    <property type="evidence" value="ECO:0007669"/>
    <property type="project" value="TreeGrafter"/>
</dbReference>
<evidence type="ECO:0000313" key="11">
    <source>
        <dbReference type="Proteomes" id="UP000245168"/>
    </source>
</evidence>
<dbReference type="OrthoDB" id="9805408at2"/>
<name>A0A2U2BWZ9_9PROT</name>
<gene>
    <name evidence="8" type="primary">dapF</name>
    <name evidence="10" type="ORF">DDZ18_02790</name>
</gene>
<dbReference type="AlphaFoldDB" id="A0A2U2BWZ9"/>
<comment type="function">
    <text evidence="8">Catalyzes the stereoinversion of LL-2,6-diaminopimelate (L,L-DAP) to meso-diaminopimelate (meso-DAP), a precursor of L-lysine and an essential component of the bacterial peptidoglycan.</text>
</comment>
<evidence type="ECO:0000256" key="3">
    <source>
        <dbReference type="ARBA" id="ARBA00013080"/>
    </source>
</evidence>
<feature type="active site" description="Proton acceptor" evidence="8">
    <location>
        <position position="211"/>
    </location>
</feature>
<comment type="similarity">
    <text evidence="2 8">Belongs to the diaminopimelate epimerase family.</text>
</comment>
<feature type="binding site" evidence="8">
    <location>
        <position position="6"/>
    </location>
    <ligand>
        <name>substrate</name>
    </ligand>
</feature>
<comment type="subunit">
    <text evidence="8">Homodimer.</text>
</comment>
<feature type="active site" evidence="9">
    <location>
        <position position="65"/>
    </location>
</feature>
<feature type="site" description="Could be important to modulate the pK values of the two catalytic cysteine residues" evidence="8">
    <location>
        <position position="153"/>
    </location>
</feature>
<evidence type="ECO:0000256" key="6">
    <source>
        <dbReference type="ARBA" id="ARBA00023235"/>
    </source>
</evidence>
<keyword evidence="5 8" id="KW-0457">Lysine biosynthesis</keyword>
<comment type="catalytic activity">
    <reaction evidence="7 8">
        <text>(2S,6S)-2,6-diaminopimelate = meso-2,6-diaminopimelate</text>
        <dbReference type="Rhea" id="RHEA:15393"/>
        <dbReference type="ChEBI" id="CHEBI:57609"/>
        <dbReference type="ChEBI" id="CHEBI:57791"/>
        <dbReference type="EC" id="5.1.1.7"/>
    </reaction>
</comment>
<comment type="pathway">
    <text evidence="1 8">Amino-acid biosynthesis; L-lysine biosynthesis via DAP pathway; DL-2,6-diaminopimelate from LL-2,6-diaminopimelate: step 1/1.</text>
</comment>
<evidence type="ECO:0000256" key="1">
    <source>
        <dbReference type="ARBA" id="ARBA00005196"/>
    </source>
</evidence>
<dbReference type="PROSITE" id="PS01326">
    <property type="entry name" value="DAP_EPIMERASE"/>
    <property type="match status" value="1"/>
</dbReference>
<feature type="site" description="Could be important to modulate the pK values of the two catalytic cysteine residues" evidence="8">
    <location>
        <position position="202"/>
    </location>
</feature>
<dbReference type="Gene3D" id="3.10.310.10">
    <property type="entry name" value="Diaminopimelate Epimerase, Chain A, domain 1"/>
    <property type="match status" value="2"/>
</dbReference>
<feature type="binding site" evidence="8">
    <location>
        <position position="184"/>
    </location>
    <ligand>
        <name>substrate</name>
    </ligand>
</feature>
<dbReference type="SUPFAM" id="SSF54506">
    <property type="entry name" value="Diaminopimelate epimerase-like"/>
    <property type="match status" value="2"/>
</dbReference>
<evidence type="ECO:0000256" key="7">
    <source>
        <dbReference type="ARBA" id="ARBA00051712"/>
    </source>
</evidence>
<feature type="active site" description="Proton donor" evidence="8">
    <location>
        <position position="65"/>
    </location>
</feature>
<keyword evidence="4 8" id="KW-0028">Amino-acid biosynthesis</keyword>
<protein>
    <recommendedName>
        <fullName evidence="3 8">Diaminopimelate epimerase</fullName>
        <shortName evidence="8">DAP epimerase</shortName>
        <ecNumber evidence="3 8">5.1.1.7</ecNumber>
    </recommendedName>
    <alternativeName>
        <fullName evidence="8">PLP-independent amino acid racemase</fullName>
    </alternativeName>
</protein>
<evidence type="ECO:0000256" key="5">
    <source>
        <dbReference type="ARBA" id="ARBA00023154"/>
    </source>
</evidence>
<feature type="binding site" evidence="8">
    <location>
        <position position="151"/>
    </location>
    <ligand>
        <name>substrate</name>
    </ligand>
</feature>
<comment type="subcellular location">
    <subcellularLocation>
        <location evidence="8">Cytoplasm</location>
    </subcellularLocation>
</comment>
<dbReference type="HAMAP" id="MF_00197">
    <property type="entry name" value="DAP_epimerase"/>
    <property type="match status" value="1"/>
</dbReference>
<feature type="binding site" evidence="8">
    <location>
        <position position="56"/>
    </location>
    <ligand>
        <name>substrate</name>
    </ligand>
</feature>
<feature type="binding site" evidence="8">
    <location>
        <begin position="66"/>
        <end position="67"/>
    </location>
    <ligand>
        <name>substrate</name>
    </ligand>
</feature>
<evidence type="ECO:0000256" key="4">
    <source>
        <dbReference type="ARBA" id="ARBA00022605"/>
    </source>
</evidence>
<dbReference type="PANTHER" id="PTHR31689">
    <property type="entry name" value="DIAMINOPIMELATE EPIMERASE, CHLOROPLASTIC"/>
    <property type="match status" value="1"/>
</dbReference>
<sequence>MNGAGNAFVVIDARDAAAPPALNADLVRAVAAAHPFDQLLVLEPCDAADFRLRVWNRDGGEVGACGNGARAAAALVFGEGGRETLAMASAGGPLAARRLPDGSAEVDLGRPRFGWREIPLAREMDALSLDYAVDLPGGGRLESPGAVSMGNPHVVFFVDDVDAVPVAETGPQVETDALFPERANVGFAEIRARDDIRLRVWERGAGLTLACGTGAAAALVAAHRRGLADREARVEADGGALGVRWDADDHVHLSGPVEFEGEIGLDLVEPRRARGCARLDRVMRLPHFPRP</sequence>